<accession>A0A9N9B5V9</accession>
<organism evidence="1 2">
    <name type="scientific">Cetraspora pellucida</name>
    <dbReference type="NCBI Taxonomy" id="1433469"/>
    <lineage>
        <taxon>Eukaryota</taxon>
        <taxon>Fungi</taxon>
        <taxon>Fungi incertae sedis</taxon>
        <taxon>Mucoromycota</taxon>
        <taxon>Glomeromycotina</taxon>
        <taxon>Glomeromycetes</taxon>
        <taxon>Diversisporales</taxon>
        <taxon>Gigasporaceae</taxon>
        <taxon>Cetraspora</taxon>
    </lineage>
</organism>
<comment type="caution">
    <text evidence="1">The sequence shown here is derived from an EMBL/GenBank/DDBJ whole genome shotgun (WGS) entry which is preliminary data.</text>
</comment>
<gene>
    <name evidence="1" type="ORF">CPELLU_LOCUS4791</name>
</gene>
<dbReference type="AlphaFoldDB" id="A0A9N9B5V9"/>
<dbReference type="EMBL" id="CAJVQA010002584">
    <property type="protein sequence ID" value="CAG8551847.1"/>
    <property type="molecule type" value="Genomic_DNA"/>
</dbReference>
<name>A0A9N9B5V9_9GLOM</name>
<sequence length="116" mass="13855">MASKKKSTQEINIRKNSQSSNEYDKTKVIYKNINSETNFEININNYYNNEENYIIWSCIGWINVKKNVENKFEISKSIDIKIVIFNYNNVKELENTNFEKALESFEDNNDLYFDNL</sequence>
<evidence type="ECO:0000313" key="1">
    <source>
        <dbReference type="EMBL" id="CAG8551847.1"/>
    </source>
</evidence>
<protein>
    <submittedName>
        <fullName evidence="1">12947_t:CDS:1</fullName>
    </submittedName>
</protein>
<evidence type="ECO:0000313" key="2">
    <source>
        <dbReference type="Proteomes" id="UP000789759"/>
    </source>
</evidence>
<dbReference type="Proteomes" id="UP000789759">
    <property type="component" value="Unassembled WGS sequence"/>
</dbReference>
<proteinExistence type="predicted"/>
<reference evidence="1" key="1">
    <citation type="submission" date="2021-06" db="EMBL/GenBank/DDBJ databases">
        <authorList>
            <person name="Kallberg Y."/>
            <person name="Tangrot J."/>
            <person name="Rosling A."/>
        </authorList>
    </citation>
    <scope>NUCLEOTIDE SEQUENCE</scope>
    <source>
        <strain evidence="1">FL966</strain>
    </source>
</reference>
<keyword evidence="2" id="KW-1185">Reference proteome</keyword>